<keyword evidence="1" id="KW-1133">Transmembrane helix</keyword>
<dbReference type="AlphaFoldDB" id="A0A8R1HW44"/>
<evidence type="ECO:0000313" key="3">
    <source>
        <dbReference type="Proteomes" id="UP000005237"/>
    </source>
</evidence>
<keyword evidence="3" id="KW-1185">Reference proteome</keyword>
<keyword evidence="1" id="KW-0472">Membrane</keyword>
<evidence type="ECO:0000313" key="2">
    <source>
        <dbReference type="EnsemblMetazoa" id="CJA08574.1"/>
    </source>
</evidence>
<protein>
    <submittedName>
        <fullName evidence="2">Uncharacterized protein</fullName>
    </submittedName>
</protein>
<accession>A0A8R1HW44</accession>
<proteinExistence type="predicted"/>
<keyword evidence="1" id="KW-0812">Transmembrane</keyword>
<reference evidence="3" key="1">
    <citation type="submission" date="2010-08" db="EMBL/GenBank/DDBJ databases">
        <authorList>
            <consortium name="Caenorhabditis japonica Sequencing Consortium"/>
            <person name="Wilson R.K."/>
        </authorList>
    </citation>
    <scope>NUCLEOTIDE SEQUENCE [LARGE SCALE GENOMIC DNA]</scope>
    <source>
        <strain evidence="3">DF5081</strain>
    </source>
</reference>
<dbReference type="Proteomes" id="UP000005237">
    <property type="component" value="Unassembled WGS sequence"/>
</dbReference>
<feature type="transmembrane region" description="Helical" evidence="1">
    <location>
        <begin position="104"/>
        <end position="125"/>
    </location>
</feature>
<organism evidence="2 3">
    <name type="scientific">Caenorhabditis japonica</name>
    <dbReference type="NCBI Taxonomy" id="281687"/>
    <lineage>
        <taxon>Eukaryota</taxon>
        <taxon>Metazoa</taxon>
        <taxon>Ecdysozoa</taxon>
        <taxon>Nematoda</taxon>
        <taxon>Chromadorea</taxon>
        <taxon>Rhabditida</taxon>
        <taxon>Rhabditina</taxon>
        <taxon>Rhabditomorpha</taxon>
        <taxon>Rhabditoidea</taxon>
        <taxon>Rhabditidae</taxon>
        <taxon>Peloderinae</taxon>
        <taxon>Caenorhabditis</taxon>
    </lineage>
</organism>
<name>A0A8R1HW44_CAEJA</name>
<reference evidence="2" key="2">
    <citation type="submission" date="2022-06" db="UniProtKB">
        <authorList>
            <consortium name="EnsemblMetazoa"/>
        </authorList>
    </citation>
    <scope>IDENTIFICATION</scope>
    <source>
        <strain evidence="2">DF5081</strain>
    </source>
</reference>
<dbReference type="EnsemblMetazoa" id="CJA08574.1">
    <property type="protein sequence ID" value="CJA08574.1"/>
    <property type="gene ID" value="WBGene00127778"/>
</dbReference>
<sequence>MTTFLVEDQTDHTTTPLGDIEDRQTVAETMTTPLGEIDDEEVRVGVLMTQTFQDHRMVATPLVGTHPETEEDTVVSRREIAAGTTGDIDRLVQENKNFGRYRPLFNNFLIIIFSVGSVSSSSLSVPNLADS</sequence>
<evidence type="ECO:0000256" key="1">
    <source>
        <dbReference type="SAM" id="Phobius"/>
    </source>
</evidence>